<dbReference type="Proteomes" id="UP000265618">
    <property type="component" value="Unassembled WGS sequence"/>
</dbReference>
<proteinExistence type="predicted"/>
<protein>
    <submittedName>
        <fullName evidence="3">Uncharacterized protein</fullName>
    </submittedName>
</protein>
<gene>
    <name evidence="2" type="ORF">KIPB_003522</name>
    <name evidence="3" type="ORF">KIPB_008269</name>
</gene>
<keyword evidence="4" id="KW-1185">Reference proteome</keyword>
<reference evidence="3 4" key="2">
    <citation type="journal article" date="2018" name="PLoS ONE">
        <title>The draft genome of Kipferlia bialata reveals reductive genome evolution in fornicate parasites.</title>
        <authorList>
            <person name="Tanifuji G."/>
            <person name="Takabayashi S."/>
            <person name="Kume K."/>
            <person name="Takagi M."/>
            <person name="Nakayama T."/>
            <person name="Kamikawa R."/>
            <person name="Inagaki Y."/>
            <person name="Hashimoto T."/>
        </authorList>
    </citation>
    <scope>NUCLEOTIDE SEQUENCE [LARGE SCALE GENOMIC DNA]</scope>
    <source>
        <strain evidence="3">NY0173</strain>
    </source>
</reference>
<sequence length="523" mass="54939">MNRYLYGMFWCATPDVTVWRQADGEGPQPTKVQSEYLEALRKASRRRPLFGHRSSPPPPLPCVPHDALDTTGMVQHRQALLAYPGAFLRHCIVPVVSHGSLSQVLTAAGLVCNVLPRVLVRGGGSAGGSPFRGYEHVLLSCVRAVAAVGVISQPDTALRCGAFISYVVSATCRMGDEFLGRVALIYVAKALGVYVERGLGPLRSGAVKTLSVLLGGVFQDTPALKADFLGLISCLAAAEKSILSEGGMVPPLIRRMQSELTRLPLDTTPAPLRLPSAHSPRDMNLSVLLDLEEYLLHLDSLHRADSGEAEAQAEAETEAEVVGAGDVQMEGEEADQDDAPLPSPPPPDSLGIEIGLGTGCPEAAEMLGSTQDIATAQSEVQPLSIITSLRPILPGALVVTSPSSPLASPLPEMVSPSVLPDTASGTASDKAEVQAETETEKPVSEEVEAFVPASDVTEATETVPQSDAAEGGVEQLALGTGKREREAEEGCDGELCPAAKRPCDSVSCDSHKTASEVTGDTHP</sequence>
<evidence type="ECO:0000313" key="2">
    <source>
        <dbReference type="EMBL" id="GCA62436.1"/>
    </source>
</evidence>
<dbReference type="AlphaFoldDB" id="A0A391NN32"/>
<dbReference type="EMBL" id="BDIP01002518">
    <property type="protein sequence ID" value="GCA63171.1"/>
    <property type="molecule type" value="Genomic_DNA"/>
</dbReference>
<dbReference type="EMBL" id="BDIP01000680">
    <property type="protein sequence ID" value="GCA62436.1"/>
    <property type="molecule type" value="Genomic_DNA"/>
</dbReference>
<feature type="compositionally biased region" description="Basic and acidic residues" evidence="1">
    <location>
        <begin position="429"/>
        <end position="444"/>
    </location>
</feature>
<feature type="compositionally biased region" description="Basic and acidic residues" evidence="1">
    <location>
        <begin position="509"/>
        <end position="523"/>
    </location>
</feature>
<comment type="caution">
    <text evidence="3">The sequence shown here is derived from an EMBL/GenBank/DDBJ whole genome shotgun (WGS) entry which is preliminary data.</text>
</comment>
<evidence type="ECO:0000256" key="1">
    <source>
        <dbReference type="SAM" id="MobiDB-lite"/>
    </source>
</evidence>
<evidence type="ECO:0000313" key="4">
    <source>
        <dbReference type="Proteomes" id="UP000265618"/>
    </source>
</evidence>
<feature type="region of interest" description="Disordered" evidence="1">
    <location>
        <begin position="414"/>
        <end position="523"/>
    </location>
</feature>
<evidence type="ECO:0000313" key="3">
    <source>
        <dbReference type="EMBL" id="GCA63171.1"/>
    </source>
</evidence>
<accession>A0A391NN32</accession>
<name>A0A391NN32_9EUKA</name>
<organism evidence="3 4">
    <name type="scientific">Kipferlia bialata</name>
    <dbReference type="NCBI Taxonomy" id="797122"/>
    <lineage>
        <taxon>Eukaryota</taxon>
        <taxon>Metamonada</taxon>
        <taxon>Carpediemonas-like organisms</taxon>
        <taxon>Kipferlia</taxon>
    </lineage>
</organism>
<reference evidence="3" key="1">
    <citation type="submission" date="2016-10" db="EMBL/GenBank/DDBJ databases">
        <authorList>
            <person name="Tanifuji G."/>
            <person name="Kume K."/>
            <person name="Nakayama T."/>
            <person name="Takabayashi S."/>
            <person name="Hashimoto T."/>
        </authorList>
    </citation>
    <scope>NUCLEOTIDE SEQUENCE</scope>
    <source>
        <strain evidence="3">NY0173</strain>
    </source>
</reference>